<reference evidence="1 2" key="1">
    <citation type="submission" date="2024-01" db="EMBL/GenBank/DDBJ databases">
        <title>The genome of the rayed Mediterranean limpet Patella caerulea (Linnaeus, 1758).</title>
        <authorList>
            <person name="Anh-Thu Weber A."/>
            <person name="Halstead-Nussloch G."/>
        </authorList>
    </citation>
    <scope>NUCLEOTIDE SEQUENCE [LARGE SCALE GENOMIC DNA]</scope>
    <source>
        <strain evidence="1">AATW-2023a</strain>
        <tissue evidence="1">Whole specimen</tissue>
    </source>
</reference>
<accession>A0AAN8JQI5</accession>
<proteinExistence type="predicted"/>
<protein>
    <submittedName>
        <fullName evidence="1">Uncharacterized protein</fullName>
    </submittedName>
</protein>
<evidence type="ECO:0000313" key="1">
    <source>
        <dbReference type="EMBL" id="KAK6182116.1"/>
    </source>
</evidence>
<dbReference type="Proteomes" id="UP001347796">
    <property type="component" value="Unassembled WGS sequence"/>
</dbReference>
<evidence type="ECO:0000313" key="2">
    <source>
        <dbReference type="Proteomes" id="UP001347796"/>
    </source>
</evidence>
<dbReference type="AlphaFoldDB" id="A0AAN8JQI5"/>
<dbReference type="EMBL" id="JAZGQO010000007">
    <property type="protein sequence ID" value="KAK6182116.1"/>
    <property type="molecule type" value="Genomic_DNA"/>
</dbReference>
<gene>
    <name evidence="1" type="ORF">SNE40_009874</name>
</gene>
<name>A0AAN8JQI5_PATCE</name>
<sequence length="110" mass="12403">MLSTDIPLDDIVTEYLQPNLPQVNVDQEIKRKLKDKFLELGVGSNDDLNLVEKSDLIGVLTKIQLRRIEGKSILPSSPSDFMLPSSSNTSTEPIATPREFLRNIQFCKMN</sequence>
<comment type="caution">
    <text evidence="1">The sequence shown here is derived from an EMBL/GenBank/DDBJ whole genome shotgun (WGS) entry which is preliminary data.</text>
</comment>
<keyword evidence="2" id="KW-1185">Reference proteome</keyword>
<organism evidence="1 2">
    <name type="scientific">Patella caerulea</name>
    <name type="common">Rayed Mediterranean limpet</name>
    <dbReference type="NCBI Taxonomy" id="87958"/>
    <lineage>
        <taxon>Eukaryota</taxon>
        <taxon>Metazoa</taxon>
        <taxon>Spiralia</taxon>
        <taxon>Lophotrochozoa</taxon>
        <taxon>Mollusca</taxon>
        <taxon>Gastropoda</taxon>
        <taxon>Patellogastropoda</taxon>
        <taxon>Patelloidea</taxon>
        <taxon>Patellidae</taxon>
        <taxon>Patella</taxon>
    </lineage>
</organism>